<keyword evidence="3" id="KW-0378">Hydrolase</keyword>
<evidence type="ECO:0000259" key="2">
    <source>
        <dbReference type="Pfam" id="PF12695"/>
    </source>
</evidence>
<dbReference type="Proteomes" id="UP001596439">
    <property type="component" value="Unassembled WGS sequence"/>
</dbReference>
<organism evidence="3 4">
    <name type="scientific">Exiguobacterium aestuarii</name>
    <dbReference type="NCBI Taxonomy" id="273527"/>
    <lineage>
        <taxon>Bacteria</taxon>
        <taxon>Bacillati</taxon>
        <taxon>Bacillota</taxon>
        <taxon>Bacilli</taxon>
        <taxon>Bacillales</taxon>
        <taxon>Bacillales Family XII. Incertae Sedis</taxon>
        <taxon>Exiguobacterium</taxon>
    </lineage>
</organism>
<evidence type="ECO:0000313" key="3">
    <source>
        <dbReference type="EMBL" id="MFC7390809.1"/>
    </source>
</evidence>
<dbReference type="Pfam" id="PF12695">
    <property type="entry name" value="Abhydrolase_5"/>
    <property type="match status" value="1"/>
</dbReference>
<dbReference type="Gene3D" id="3.40.50.1820">
    <property type="entry name" value="alpha/beta hydrolase"/>
    <property type="match status" value="1"/>
</dbReference>
<proteinExistence type="predicted"/>
<accession>A0ABW2PNW2</accession>
<protein>
    <submittedName>
        <fullName evidence="3">Alpha/beta hydrolase</fullName>
    </submittedName>
</protein>
<comment type="caution">
    <text evidence="3">The sequence shown here is derived from an EMBL/GenBank/DDBJ whole genome shotgun (WGS) entry which is preliminary data.</text>
</comment>
<feature type="domain" description="Alpha/beta hydrolase fold-5" evidence="2">
    <location>
        <begin position="61"/>
        <end position="223"/>
    </location>
</feature>
<gene>
    <name evidence="3" type="ORF">ACFQO8_11705</name>
</gene>
<keyword evidence="1" id="KW-0812">Transmembrane</keyword>
<evidence type="ECO:0000313" key="4">
    <source>
        <dbReference type="Proteomes" id="UP001596439"/>
    </source>
</evidence>
<name>A0ABW2PNW2_9BACL</name>
<sequence length="234" mass="25453">MKKFFKWTGLIVLGLLVVAIAGFLIWTQFTYGPTDEATQYAEEGKVVDNRLEFGDTTSEIGIILYPGAKVEKEAYAYYGTRLAEEGVFVAIPSLRLNLGILDIDAAAPIIEAHPEIERWIVAGHSLGGSAASGYALEHQELVEGVIFLASYPISSMVDSDLRVLSISGELDGLAVPEDIEASRSDLPEDSQFVQIEGGNHANFGMYGPQKGDQESPLTSKEQLDEVLSAILEWL</sequence>
<dbReference type="RefSeq" id="WP_214790292.1">
    <property type="nucleotide sequence ID" value="NZ_JANIEL010000033.1"/>
</dbReference>
<evidence type="ECO:0000256" key="1">
    <source>
        <dbReference type="SAM" id="Phobius"/>
    </source>
</evidence>
<dbReference type="GO" id="GO:0016787">
    <property type="term" value="F:hydrolase activity"/>
    <property type="evidence" value="ECO:0007669"/>
    <property type="project" value="UniProtKB-KW"/>
</dbReference>
<dbReference type="InterPro" id="IPR029058">
    <property type="entry name" value="AB_hydrolase_fold"/>
</dbReference>
<dbReference type="SUPFAM" id="SSF53474">
    <property type="entry name" value="alpha/beta-Hydrolases"/>
    <property type="match status" value="1"/>
</dbReference>
<keyword evidence="1" id="KW-0472">Membrane</keyword>
<keyword evidence="4" id="KW-1185">Reference proteome</keyword>
<dbReference type="InterPro" id="IPR029059">
    <property type="entry name" value="AB_hydrolase_5"/>
</dbReference>
<feature type="transmembrane region" description="Helical" evidence="1">
    <location>
        <begin position="7"/>
        <end position="26"/>
    </location>
</feature>
<reference evidence="4" key="1">
    <citation type="journal article" date="2019" name="Int. J. Syst. Evol. Microbiol.">
        <title>The Global Catalogue of Microorganisms (GCM) 10K type strain sequencing project: providing services to taxonomists for standard genome sequencing and annotation.</title>
        <authorList>
            <consortium name="The Broad Institute Genomics Platform"/>
            <consortium name="The Broad Institute Genome Sequencing Center for Infectious Disease"/>
            <person name="Wu L."/>
            <person name="Ma J."/>
        </authorList>
    </citation>
    <scope>NUCLEOTIDE SEQUENCE [LARGE SCALE GENOMIC DNA]</scope>
    <source>
        <strain evidence="4">CCUG 55590</strain>
    </source>
</reference>
<keyword evidence="1" id="KW-1133">Transmembrane helix</keyword>
<dbReference type="EMBL" id="JBHTCE010000002">
    <property type="protein sequence ID" value="MFC7390809.1"/>
    <property type="molecule type" value="Genomic_DNA"/>
</dbReference>